<dbReference type="PANTHER" id="PTHR36768:SF1">
    <property type="entry name" value="ATP-DEPENDENT HELICASE_DEOXYRIBONUCLEASE SUBUNIT B"/>
    <property type="match status" value="1"/>
</dbReference>
<evidence type="ECO:0000313" key="2">
    <source>
        <dbReference type="EMBL" id="CAG7865226.1"/>
    </source>
</evidence>
<keyword evidence="1" id="KW-0472">Membrane</keyword>
<evidence type="ECO:0000313" key="3">
    <source>
        <dbReference type="EMBL" id="VDC62323.1"/>
    </source>
</evidence>
<proteinExistence type="predicted"/>
<dbReference type="PANTHER" id="PTHR36768">
    <property type="entry name" value="ATP-DEPENDENT HELICASE/DEOXYRIBONUCLEASE SUBUNIT B"/>
    <property type="match status" value="1"/>
</dbReference>
<sequence length="132" mass="15041">MIFTCIKFQVGNKKVLIHWLLVINRKSSEVPVINVNLVFISVCLGYYSGRDLLGVTAQVIDMPLSYLNTHPEIRIQFSDPQHWPKHVLVRYTWYAAFIDVSSGFYALFGSALSFSFVLSIGVLQSTREKLAR</sequence>
<dbReference type="EMBL" id="LS974625">
    <property type="protein sequence ID" value="CAG7865226.1"/>
    <property type="molecule type" value="Genomic_DNA"/>
</dbReference>
<protein>
    <submittedName>
        <fullName evidence="2">Uncharacterized protein</fullName>
    </submittedName>
</protein>
<dbReference type="Proteomes" id="UP000694005">
    <property type="component" value="Chromosome A09"/>
</dbReference>
<name>A0A3P5YLZ5_BRACM</name>
<feature type="transmembrane region" description="Helical" evidence="1">
    <location>
        <begin position="103"/>
        <end position="123"/>
    </location>
</feature>
<gene>
    <name evidence="3" type="ORF">BRAA09T39934Z</name>
    <name evidence="2" type="ORF">BRAPAZ1V2_A09P56930.2</name>
</gene>
<keyword evidence="1" id="KW-1133">Transmembrane helix</keyword>
<keyword evidence="1" id="KW-0812">Transmembrane</keyword>
<reference evidence="3" key="1">
    <citation type="submission" date="2018-11" db="EMBL/GenBank/DDBJ databases">
        <authorList>
            <consortium name="Genoscope - CEA"/>
            <person name="William W."/>
        </authorList>
    </citation>
    <scope>NUCLEOTIDE SEQUENCE</scope>
</reference>
<evidence type="ECO:0000256" key="1">
    <source>
        <dbReference type="SAM" id="Phobius"/>
    </source>
</evidence>
<feature type="transmembrane region" description="Helical" evidence="1">
    <location>
        <begin position="30"/>
        <end position="47"/>
    </location>
</feature>
<dbReference type="AlphaFoldDB" id="A0A3P5YLZ5"/>
<accession>A0A3P5YLZ5</accession>
<organism evidence="3">
    <name type="scientific">Brassica campestris</name>
    <name type="common">Field mustard</name>
    <dbReference type="NCBI Taxonomy" id="3711"/>
    <lineage>
        <taxon>Eukaryota</taxon>
        <taxon>Viridiplantae</taxon>
        <taxon>Streptophyta</taxon>
        <taxon>Embryophyta</taxon>
        <taxon>Tracheophyta</taxon>
        <taxon>Spermatophyta</taxon>
        <taxon>Magnoliopsida</taxon>
        <taxon>eudicotyledons</taxon>
        <taxon>Gunneridae</taxon>
        <taxon>Pentapetalae</taxon>
        <taxon>rosids</taxon>
        <taxon>malvids</taxon>
        <taxon>Brassicales</taxon>
        <taxon>Brassicaceae</taxon>
        <taxon>Brassiceae</taxon>
        <taxon>Brassica</taxon>
    </lineage>
</organism>
<dbReference type="EMBL" id="LR031568">
    <property type="protein sequence ID" value="VDC62323.1"/>
    <property type="molecule type" value="Genomic_DNA"/>
</dbReference>
<dbReference type="Gramene" id="A09p56930.2_BraZ1">
    <property type="protein sequence ID" value="A09p56930.2_BraZ1.CDS"/>
    <property type="gene ID" value="A09g56930.2_BraZ1"/>
</dbReference>